<feature type="binding site" evidence="7">
    <location>
        <position position="183"/>
    </location>
    <ligand>
        <name>substrate</name>
    </ligand>
</feature>
<dbReference type="RefSeq" id="WP_006564670.1">
    <property type="nucleotide sequence ID" value="NZ_AP019774.1"/>
</dbReference>
<dbReference type="InterPro" id="IPR022450">
    <property type="entry name" value="TsaD"/>
</dbReference>
<dbReference type="HAMAP" id="MF_01445">
    <property type="entry name" value="TsaD"/>
    <property type="match status" value="1"/>
</dbReference>
<keyword evidence="10" id="KW-0378">Hydrolase</keyword>
<dbReference type="PANTHER" id="PTHR11735">
    <property type="entry name" value="TRNA N6-ADENOSINE THREONYLCARBAMOYLTRANSFERASE"/>
    <property type="match status" value="1"/>
</dbReference>
<comment type="similarity">
    <text evidence="7">Belongs to the KAE1 / TsaD family.</text>
</comment>
<dbReference type="AlphaFoldDB" id="A0A6J4D042"/>
<dbReference type="GO" id="GO:0004519">
    <property type="term" value="F:endonuclease activity"/>
    <property type="evidence" value="ECO:0007669"/>
    <property type="project" value="UniProtKB-KW"/>
</dbReference>
<dbReference type="EMBL" id="AP023036">
    <property type="protein sequence ID" value="BCD46142.1"/>
    <property type="molecule type" value="Genomic_DNA"/>
</dbReference>
<evidence type="ECO:0000256" key="4">
    <source>
        <dbReference type="ARBA" id="ARBA00023004"/>
    </source>
</evidence>
<dbReference type="InterPro" id="IPR017860">
    <property type="entry name" value="Peptidase_M22_CS"/>
</dbReference>
<dbReference type="GO" id="GO:0005737">
    <property type="term" value="C:cytoplasm"/>
    <property type="evidence" value="ECO:0007669"/>
    <property type="project" value="UniProtKB-SubCell"/>
</dbReference>
<keyword evidence="10" id="KW-0238">DNA-binding</keyword>
<evidence type="ECO:0000313" key="11">
    <source>
        <dbReference type="Proteomes" id="UP000317935"/>
    </source>
</evidence>
<comment type="subcellular location">
    <subcellularLocation>
        <location evidence="7">Cytoplasm</location>
    </subcellularLocation>
</comment>
<sequence length="346" mass="37644">MVLSIESSCDDSSLALTCLQSSQLLWHAKISQESAHSPYGGVVPELASRLHATNLPILLEKAKSFLDQKGHSFSDLKTIGVSTCPGLSITLLEGLMMAKTLALGLQIPLISVDHLKGHLYSLFINNPKAQFPLSALLVSGGHTLLLECNSHTDITIIAKSLDDSLGESFDKVSKMLGLGYPGGPIVENLAQSCLDSDALNFPLPLKHNNNLAFSFSGLKNAVRLAILEQKEQGELSEVFKTRVCAGFQKIACAHLLRVLRNYFSKKEICNFGLVGGVSANLFIRRAIEALCQEFQIQLWLAPLEFCSDNAAMIGRCCVQSFKHQEFASLQSLDICPHTSLPYVGQT</sequence>
<reference evidence="9 12" key="2">
    <citation type="submission" date="2020-04" db="EMBL/GenBank/DDBJ databases">
        <title>Genomic analysis of gastric non-Helicobacter pylori Helicobacters isolated in Japan.</title>
        <authorList>
            <person name="Suzuki M."/>
            <person name="Rimbara E."/>
        </authorList>
    </citation>
    <scope>NUCLEOTIDE SEQUENCE [LARGE SCALE GENOMIC DNA]</scope>
    <source>
        <strain evidence="9 12">NHP19-0020</strain>
    </source>
</reference>
<dbReference type="InterPro" id="IPR017861">
    <property type="entry name" value="KAE1/TsaD"/>
</dbReference>
<keyword evidence="2 7" id="KW-0819">tRNA processing</keyword>
<keyword evidence="12" id="KW-1185">Reference proteome</keyword>
<comment type="function">
    <text evidence="7">Required for the formation of a threonylcarbamoyl group on adenosine at position 37 (t(6)A37) in tRNAs that read codons beginning with adenine. Is involved in the transfer of the threonylcarbamoyl moiety of threonylcarbamoyl-AMP (TC-AMP) to the N6 group of A37, together with TsaE and TsaB. TsaD likely plays a direct catalytic role in this reaction.</text>
</comment>
<feature type="binding site" evidence="7">
    <location>
        <position position="170"/>
    </location>
    <ligand>
        <name>substrate</name>
    </ligand>
</feature>
<evidence type="ECO:0000256" key="7">
    <source>
        <dbReference type="HAMAP-Rule" id="MF_01445"/>
    </source>
</evidence>
<evidence type="ECO:0000313" key="9">
    <source>
        <dbReference type="EMBL" id="BCD46142.1"/>
    </source>
</evidence>
<keyword evidence="7" id="KW-0963">Cytoplasm</keyword>
<dbReference type="PROSITE" id="PS01016">
    <property type="entry name" value="GLYCOPROTEASE"/>
    <property type="match status" value="1"/>
</dbReference>
<dbReference type="InterPro" id="IPR000905">
    <property type="entry name" value="Gcp-like_dom"/>
</dbReference>
<dbReference type="EMBL" id="AP019774">
    <property type="protein sequence ID" value="BCD70333.1"/>
    <property type="molecule type" value="Genomic_DNA"/>
</dbReference>
<dbReference type="GO" id="GO:0002949">
    <property type="term" value="P:tRNA threonylcarbamoyladenosine modification"/>
    <property type="evidence" value="ECO:0007669"/>
    <property type="project" value="UniProtKB-UniRule"/>
</dbReference>
<accession>A0A6J4D042</accession>
<evidence type="ECO:0000259" key="8">
    <source>
        <dbReference type="Pfam" id="PF00814"/>
    </source>
</evidence>
<dbReference type="GO" id="GO:0003677">
    <property type="term" value="F:DNA binding"/>
    <property type="evidence" value="ECO:0007669"/>
    <property type="project" value="UniProtKB-KW"/>
</dbReference>
<gene>
    <name evidence="10" type="primary">gcp</name>
    <name evidence="7" type="synonym">tsaD</name>
    <name evidence="9" type="ORF">NHP190020_11810</name>
    <name evidence="10" type="ORF">SNTW_09780</name>
</gene>
<dbReference type="SUPFAM" id="SSF53067">
    <property type="entry name" value="Actin-like ATPase domain"/>
    <property type="match status" value="2"/>
</dbReference>
<evidence type="ECO:0000313" key="10">
    <source>
        <dbReference type="EMBL" id="BCD70333.1"/>
    </source>
</evidence>
<dbReference type="GO" id="GO:0061711">
    <property type="term" value="F:tRNA N(6)-L-threonylcarbamoyladenine synthase activity"/>
    <property type="evidence" value="ECO:0007669"/>
    <property type="project" value="UniProtKB-EC"/>
</dbReference>
<comment type="cofactor">
    <cofactor evidence="7">
        <name>Fe(2+)</name>
        <dbReference type="ChEBI" id="CHEBI:29033"/>
    </cofactor>
    <text evidence="7">Binds 1 Fe(2+) ion per subunit.</text>
</comment>
<dbReference type="Proteomes" id="UP000509742">
    <property type="component" value="Chromosome"/>
</dbReference>
<dbReference type="EC" id="2.3.1.234" evidence="7"/>
<feature type="binding site" evidence="7">
    <location>
        <position position="187"/>
    </location>
    <ligand>
        <name>substrate</name>
    </ligand>
</feature>
<keyword evidence="5 7" id="KW-0012">Acyltransferase</keyword>
<evidence type="ECO:0000256" key="6">
    <source>
        <dbReference type="ARBA" id="ARBA00048117"/>
    </source>
</evidence>
<dbReference type="GeneID" id="56928645"/>
<feature type="binding site" evidence="7">
    <location>
        <position position="308"/>
    </location>
    <ligand>
        <name>Fe cation</name>
        <dbReference type="ChEBI" id="CHEBI:24875"/>
    </ligand>
</feature>
<evidence type="ECO:0000313" key="12">
    <source>
        <dbReference type="Proteomes" id="UP000509742"/>
    </source>
</evidence>
<dbReference type="Proteomes" id="UP000317935">
    <property type="component" value="Chromosome"/>
</dbReference>
<keyword evidence="10" id="KW-0540">Nuclease</keyword>
<evidence type="ECO:0000256" key="1">
    <source>
        <dbReference type="ARBA" id="ARBA00022679"/>
    </source>
</evidence>
<name>A0A6J4D042_9HELI</name>
<feature type="binding site" evidence="7">
    <location>
        <position position="280"/>
    </location>
    <ligand>
        <name>substrate</name>
    </ligand>
</feature>
<evidence type="ECO:0000256" key="2">
    <source>
        <dbReference type="ARBA" id="ARBA00022694"/>
    </source>
</evidence>
<comment type="catalytic activity">
    <reaction evidence="6 7">
        <text>L-threonylcarbamoyladenylate + adenosine(37) in tRNA = N(6)-L-threonylcarbamoyladenosine(37) in tRNA + AMP + H(+)</text>
        <dbReference type="Rhea" id="RHEA:37059"/>
        <dbReference type="Rhea" id="RHEA-COMP:10162"/>
        <dbReference type="Rhea" id="RHEA-COMP:10163"/>
        <dbReference type="ChEBI" id="CHEBI:15378"/>
        <dbReference type="ChEBI" id="CHEBI:73682"/>
        <dbReference type="ChEBI" id="CHEBI:74411"/>
        <dbReference type="ChEBI" id="CHEBI:74418"/>
        <dbReference type="ChEBI" id="CHEBI:456215"/>
        <dbReference type="EC" id="2.3.1.234"/>
    </reaction>
</comment>
<dbReference type="PANTHER" id="PTHR11735:SF6">
    <property type="entry name" value="TRNA N6-ADENOSINE THREONYLCARBAMOYLTRANSFERASE, MITOCHONDRIAL"/>
    <property type="match status" value="1"/>
</dbReference>
<dbReference type="NCBIfam" id="TIGR00329">
    <property type="entry name" value="gcp_kae1"/>
    <property type="match status" value="1"/>
</dbReference>
<dbReference type="OrthoDB" id="9806197at2"/>
<evidence type="ECO:0000256" key="3">
    <source>
        <dbReference type="ARBA" id="ARBA00022723"/>
    </source>
</evidence>
<proteinExistence type="inferred from homology"/>
<keyword evidence="1 7" id="KW-0808">Transferase</keyword>
<dbReference type="InterPro" id="IPR043129">
    <property type="entry name" value="ATPase_NBD"/>
</dbReference>
<feature type="binding site" evidence="7">
    <location>
        <position position="114"/>
    </location>
    <ligand>
        <name>Fe cation</name>
        <dbReference type="ChEBI" id="CHEBI:24875"/>
    </ligand>
</feature>
<dbReference type="PRINTS" id="PR00789">
    <property type="entry name" value="OSIALOPTASE"/>
</dbReference>
<keyword evidence="4 7" id="KW-0408">Iron</keyword>
<evidence type="ECO:0000256" key="5">
    <source>
        <dbReference type="ARBA" id="ARBA00023315"/>
    </source>
</evidence>
<feature type="domain" description="Gcp-like" evidence="8">
    <location>
        <begin position="25"/>
        <end position="314"/>
    </location>
</feature>
<organism evidence="10 11">
    <name type="scientific">Helicobacter suis</name>
    <dbReference type="NCBI Taxonomy" id="104628"/>
    <lineage>
        <taxon>Bacteria</taxon>
        <taxon>Pseudomonadati</taxon>
        <taxon>Campylobacterota</taxon>
        <taxon>Epsilonproteobacteria</taxon>
        <taxon>Campylobacterales</taxon>
        <taxon>Helicobacteraceae</taxon>
        <taxon>Helicobacter</taxon>
    </lineage>
</organism>
<feature type="binding site" evidence="7">
    <location>
        <begin position="137"/>
        <end position="141"/>
    </location>
    <ligand>
        <name>substrate</name>
    </ligand>
</feature>
<keyword evidence="10" id="KW-0255">Endonuclease</keyword>
<dbReference type="GO" id="GO:0005506">
    <property type="term" value="F:iron ion binding"/>
    <property type="evidence" value="ECO:0007669"/>
    <property type="project" value="UniProtKB-UniRule"/>
</dbReference>
<dbReference type="Gene3D" id="3.30.420.40">
    <property type="match status" value="2"/>
</dbReference>
<dbReference type="NCBIfam" id="TIGR03723">
    <property type="entry name" value="T6A_TsaD_YgjD"/>
    <property type="match status" value="1"/>
</dbReference>
<feature type="binding site" evidence="7">
    <location>
        <position position="118"/>
    </location>
    <ligand>
        <name>Fe cation</name>
        <dbReference type="ChEBI" id="CHEBI:24875"/>
    </ligand>
</feature>
<dbReference type="Pfam" id="PF00814">
    <property type="entry name" value="TsaD"/>
    <property type="match status" value="1"/>
</dbReference>
<keyword evidence="3 7" id="KW-0479">Metal-binding</keyword>
<reference evidence="10 11" key="1">
    <citation type="submission" date="2019-06" db="EMBL/GenBank/DDBJ databases">
        <title>Complete genome sequence of Helicobacter suis SNTW101c.</title>
        <authorList>
            <person name="Rimbara E."/>
            <person name="Suzuki M."/>
            <person name="Matsui H."/>
            <person name="Nakamura M."/>
            <person name="Mori S."/>
            <person name="Shibayama K."/>
        </authorList>
    </citation>
    <scope>NUCLEOTIDE SEQUENCE [LARGE SCALE GENOMIC DNA]</scope>
    <source>
        <strain evidence="10 11">SNTW101c</strain>
    </source>
</reference>
<protein>
    <recommendedName>
        <fullName evidence="7">tRNA N6-adenosine threonylcarbamoyltransferase</fullName>
        <ecNumber evidence="7">2.3.1.234</ecNumber>
    </recommendedName>
    <alternativeName>
        <fullName evidence="7">N6-L-threonylcarbamoyladenine synthase</fullName>
        <shortName evidence="7">t(6)A synthase</shortName>
    </alternativeName>
    <alternativeName>
        <fullName evidence="7">t(6)A37 threonylcarbamoyladenosine biosynthesis protein TsaD</fullName>
    </alternativeName>
    <alternativeName>
        <fullName evidence="7">tRNA threonylcarbamoyladenosine biosynthesis protein TsaD</fullName>
    </alternativeName>
</protein>